<organism evidence="1 2">
    <name type="scientific">Candidatus Nitronereus thalassa</name>
    <dbReference type="NCBI Taxonomy" id="3020898"/>
    <lineage>
        <taxon>Bacteria</taxon>
        <taxon>Pseudomonadati</taxon>
        <taxon>Nitrospirota</taxon>
        <taxon>Nitrospiria</taxon>
        <taxon>Nitrospirales</taxon>
        <taxon>Nitrospiraceae</taxon>
        <taxon>Candidatus Nitronereus</taxon>
    </lineage>
</organism>
<comment type="caution">
    <text evidence="1">The sequence shown here is derived from an EMBL/GenBank/DDBJ whole genome shotgun (WGS) entry which is preliminary data.</text>
</comment>
<evidence type="ECO:0000313" key="1">
    <source>
        <dbReference type="EMBL" id="MDT7043020.1"/>
    </source>
</evidence>
<gene>
    <name evidence="1" type="ORF">PPG34_11700</name>
</gene>
<evidence type="ECO:0000313" key="2">
    <source>
        <dbReference type="Proteomes" id="UP001250932"/>
    </source>
</evidence>
<dbReference type="Proteomes" id="UP001250932">
    <property type="component" value="Unassembled WGS sequence"/>
</dbReference>
<sequence>MPVNVLRKDCPKGEKPPEWIATLQKVSGRPSVEDQQKEQDLAVQEQEALWESEEVGIVRWSGENGQRYND</sequence>
<dbReference type="EMBL" id="JAQOUE010000001">
    <property type="protein sequence ID" value="MDT7043020.1"/>
    <property type="molecule type" value="Genomic_DNA"/>
</dbReference>
<proteinExistence type="predicted"/>
<protein>
    <submittedName>
        <fullName evidence="1">Uncharacterized protein</fullName>
    </submittedName>
</protein>
<name>A0ABU3K9F3_9BACT</name>
<dbReference type="RefSeq" id="WP_313833497.1">
    <property type="nucleotide sequence ID" value="NZ_JAQOUE010000001.1"/>
</dbReference>
<keyword evidence="2" id="KW-1185">Reference proteome</keyword>
<reference evidence="1 2" key="1">
    <citation type="journal article" date="2023" name="ISME J.">
        <title>Cultivation and genomic characterization of novel and ubiquitous marine nitrite-oxidizing bacteria from the Nitrospirales.</title>
        <authorList>
            <person name="Mueller A.J."/>
            <person name="Daebeler A."/>
            <person name="Herbold C.W."/>
            <person name="Kirkegaard R.H."/>
            <person name="Daims H."/>
        </authorList>
    </citation>
    <scope>NUCLEOTIDE SEQUENCE [LARGE SCALE GENOMIC DNA]</scope>
    <source>
        <strain evidence="1 2">EB</strain>
    </source>
</reference>
<accession>A0ABU3K9F3</accession>